<comment type="caution">
    <text evidence="7">The sequence shown here is derived from an EMBL/GenBank/DDBJ whole genome shotgun (WGS) entry which is preliminary data.</text>
</comment>
<dbReference type="CDD" id="cd16917">
    <property type="entry name" value="HATPase_UhpB-NarQ-NarX-like"/>
    <property type="match status" value="1"/>
</dbReference>
<feature type="transmembrane region" description="Helical" evidence="5">
    <location>
        <begin position="75"/>
        <end position="96"/>
    </location>
</feature>
<keyword evidence="5" id="KW-0812">Transmembrane</keyword>
<dbReference type="GO" id="GO:0046983">
    <property type="term" value="F:protein dimerization activity"/>
    <property type="evidence" value="ECO:0007669"/>
    <property type="project" value="InterPro"/>
</dbReference>
<dbReference type="InterPro" id="IPR003594">
    <property type="entry name" value="HATPase_dom"/>
</dbReference>
<evidence type="ECO:0000256" key="2">
    <source>
        <dbReference type="ARBA" id="ARBA00022777"/>
    </source>
</evidence>
<name>A0A8T6R1A7_9MICO</name>
<feature type="transmembrane region" description="Helical" evidence="5">
    <location>
        <begin position="213"/>
        <end position="231"/>
    </location>
</feature>
<dbReference type="InterPro" id="IPR050482">
    <property type="entry name" value="Sensor_HK_TwoCompSys"/>
</dbReference>
<feature type="transmembrane region" description="Helical" evidence="5">
    <location>
        <begin position="180"/>
        <end position="201"/>
    </location>
</feature>
<evidence type="ECO:0000313" key="7">
    <source>
        <dbReference type="EMBL" id="NHA66585.1"/>
    </source>
</evidence>
<dbReference type="Proteomes" id="UP000287866">
    <property type="component" value="Unassembled WGS sequence"/>
</dbReference>
<dbReference type="GO" id="GO:0016020">
    <property type="term" value="C:membrane"/>
    <property type="evidence" value="ECO:0007669"/>
    <property type="project" value="InterPro"/>
</dbReference>
<gene>
    <name evidence="7" type="ORF">EPD83_000775</name>
</gene>
<dbReference type="GO" id="GO:0000155">
    <property type="term" value="F:phosphorelay sensor kinase activity"/>
    <property type="evidence" value="ECO:0007669"/>
    <property type="project" value="InterPro"/>
</dbReference>
<feature type="transmembrane region" description="Helical" evidence="5">
    <location>
        <begin position="43"/>
        <end position="63"/>
    </location>
</feature>
<evidence type="ECO:0000256" key="1">
    <source>
        <dbReference type="ARBA" id="ARBA00022679"/>
    </source>
</evidence>
<feature type="domain" description="Histidine kinase" evidence="6">
    <location>
        <begin position="286"/>
        <end position="481"/>
    </location>
</feature>
<dbReference type="EMBL" id="SAYU02000001">
    <property type="protein sequence ID" value="NHA66585.1"/>
    <property type="molecule type" value="Genomic_DNA"/>
</dbReference>
<dbReference type="SUPFAM" id="SSF55874">
    <property type="entry name" value="ATPase domain of HSP90 chaperone/DNA topoisomerase II/histidine kinase"/>
    <property type="match status" value="1"/>
</dbReference>
<dbReference type="Gene3D" id="1.20.5.1930">
    <property type="match status" value="1"/>
</dbReference>
<keyword evidence="3" id="KW-0902">Two-component regulatory system</keyword>
<evidence type="ECO:0000256" key="3">
    <source>
        <dbReference type="ARBA" id="ARBA00023012"/>
    </source>
</evidence>
<feature type="transmembrane region" description="Helical" evidence="5">
    <location>
        <begin position="12"/>
        <end position="31"/>
    </location>
</feature>
<keyword evidence="1" id="KW-0808">Transferase</keyword>
<keyword evidence="5" id="KW-1133">Transmembrane helix</keyword>
<dbReference type="InterPro" id="IPR005467">
    <property type="entry name" value="His_kinase_dom"/>
</dbReference>
<evidence type="ECO:0000256" key="5">
    <source>
        <dbReference type="SAM" id="Phobius"/>
    </source>
</evidence>
<dbReference type="InterPro" id="IPR011712">
    <property type="entry name" value="Sig_transdc_His_kin_sub3_dim/P"/>
</dbReference>
<dbReference type="Gene3D" id="3.30.565.10">
    <property type="entry name" value="Histidine kinase-like ATPase, C-terminal domain"/>
    <property type="match status" value="1"/>
</dbReference>
<dbReference type="Pfam" id="PF07730">
    <property type="entry name" value="HisKA_3"/>
    <property type="match status" value="1"/>
</dbReference>
<keyword evidence="5" id="KW-0472">Membrane</keyword>
<dbReference type="RefSeq" id="WP_164896038.1">
    <property type="nucleotide sequence ID" value="NZ_SAYU02000001.1"/>
</dbReference>
<evidence type="ECO:0000313" key="8">
    <source>
        <dbReference type="Proteomes" id="UP000287866"/>
    </source>
</evidence>
<evidence type="ECO:0000259" key="6">
    <source>
        <dbReference type="PROSITE" id="PS50109"/>
    </source>
</evidence>
<dbReference type="AlphaFoldDB" id="A0A8T6R1A7"/>
<evidence type="ECO:0000256" key="4">
    <source>
        <dbReference type="SAM" id="MobiDB-lite"/>
    </source>
</evidence>
<proteinExistence type="predicted"/>
<accession>A0A8T6R1A7</accession>
<feature type="region of interest" description="Disordered" evidence="4">
    <location>
        <begin position="420"/>
        <end position="449"/>
    </location>
</feature>
<sequence>MTRGPGPLPAWLPVVVATVAGVVTTLLVLLAPTVPAAVRAPDLHVAIETANVLVGLLVAVLVLGRYQQDGRLHQLLLVDALVVLAAANLALGAAAAMEESAAVESLRWASVLGRLLGSALLCASALAPTGARLTRPRARVLQGVLLVTAVAGALALLSGRLPPPVLVRVVAPDGATTLDVHPVVVVSQAAGLVLLGIAAVVFTRRGLSTGDRLTLWLATGTILAAWARLHYLLYPSLLSDVVYTGDALRAGFYGCLLVGALQEIEGYWRLRARSAVLDERRRLARDLHDGMTQELTYILARSRTLVAGGTHDERTLVRIEDAAARALDEARRAIDALDREDPRSLADELRGLAADLAGRHEVAVEVDAADGPAGAPSPGAVDQLLRIVAEAVTNAVRHGGARHVRIALVEAEPAGAADPAAPAARLSVSDDGSGFSPRAARRRRGQGGYGMTSMRERAAAVGGTLEVVSAPGRGTDVTVTW</sequence>
<dbReference type="PANTHER" id="PTHR24421">
    <property type="entry name" value="NITRATE/NITRITE SENSOR PROTEIN NARX-RELATED"/>
    <property type="match status" value="1"/>
</dbReference>
<protein>
    <recommendedName>
        <fullName evidence="6">Histidine kinase domain-containing protein</fullName>
    </recommendedName>
</protein>
<reference evidence="7" key="1">
    <citation type="submission" date="2020-03" db="EMBL/GenBank/DDBJ databases">
        <title>Phycicoccus flavus sp. nov., a novel endophytic actinobacterium isolated from branch of Kandelia candel.</title>
        <authorList>
            <person name="Tuo L."/>
        </authorList>
    </citation>
    <scope>NUCLEOTIDE SEQUENCE</scope>
    <source>
        <strain evidence="7">CMS6Z-2</strain>
    </source>
</reference>
<keyword evidence="2" id="KW-0418">Kinase</keyword>
<feature type="transmembrane region" description="Helical" evidence="5">
    <location>
        <begin position="140"/>
        <end position="160"/>
    </location>
</feature>
<feature type="transmembrane region" description="Helical" evidence="5">
    <location>
        <begin position="108"/>
        <end position="128"/>
    </location>
</feature>
<keyword evidence="8" id="KW-1185">Reference proteome</keyword>
<dbReference type="Pfam" id="PF02518">
    <property type="entry name" value="HATPase_c"/>
    <property type="match status" value="1"/>
</dbReference>
<dbReference type="InterPro" id="IPR036890">
    <property type="entry name" value="HATPase_C_sf"/>
</dbReference>
<organism evidence="7 8">
    <name type="scientific">Phycicoccus flavus</name>
    <dbReference type="NCBI Taxonomy" id="2502783"/>
    <lineage>
        <taxon>Bacteria</taxon>
        <taxon>Bacillati</taxon>
        <taxon>Actinomycetota</taxon>
        <taxon>Actinomycetes</taxon>
        <taxon>Micrococcales</taxon>
        <taxon>Intrasporangiaceae</taxon>
        <taxon>Phycicoccus</taxon>
    </lineage>
</organism>
<dbReference type="SMART" id="SM00387">
    <property type="entry name" value="HATPase_c"/>
    <property type="match status" value="1"/>
</dbReference>
<dbReference type="PROSITE" id="PS50109">
    <property type="entry name" value="HIS_KIN"/>
    <property type="match status" value="1"/>
</dbReference>